<evidence type="ECO:0000256" key="5">
    <source>
        <dbReference type="ARBA" id="ARBA00023136"/>
    </source>
</evidence>
<evidence type="ECO:0000313" key="8">
    <source>
        <dbReference type="Proteomes" id="UP000055045"/>
    </source>
</evidence>
<name>A0A101MP68_PENFR</name>
<comment type="caution">
    <text evidence="7">The sequence shown here is derived from an EMBL/GenBank/DDBJ whole genome shotgun (WGS) entry which is preliminary data.</text>
</comment>
<proteinExistence type="predicted"/>
<keyword evidence="5 6" id="KW-0472">Membrane</keyword>
<keyword evidence="8" id="KW-1185">Reference proteome</keyword>
<reference evidence="7 8" key="1">
    <citation type="submission" date="2015-10" db="EMBL/GenBank/DDBJ databases">
        <title>Genome sequencing of Penicillium freii.</title>
        <authorList>
            <person name="Nguyen H.D."/>
            <person name="Visagie C.M."/>
            <person name="Seifert K.A."/>
        </authorList>
    </citation>
    <scope>NUCLEOTIDE SEQUENCE [LARGE SCALE GENOMIC DNA]</scope>
    <source>
        <strain evidence="7 8">DAOM 242723</strain>
    </source>
</reference>
<organism evidence="7 8">
    <name type="scientific">Penicillium freii</name>
    <dbReference type="NCBI Taxonomy" id="48697"/>
    <lineage>
        <taxon>Eukaryota</taxon>
        <taxon>Fungi</taxon>
        <taxon>Dikarya</taxon>
        <taxon>Ascomycota</taxon>
        <taxon>Pezizomycotina</taxon>
        <taxon>Eurotiomycetes</taxon>
        <taxon>Eurotiomycetidae</taxon>
        <taxon>Eurotiales</taxon>
        <taxon>Aspergillaceae</taxon>
        <taxon>Penicillium</taxon>
    </lineage>
</organism>
<protein>
    <recommendedName>
        <fullName evidence="9">Amino acid permease/ SLC12A domain-containing protein</fullName>
    </recommendedName>
</protein>
<keyword evidence="4 6" id="KW-1133">Transmembrane helix</keyword>
<evidence type="ECO:0000256" key="6">
    <source>
        <dbReference type="SAM" id="Phobius"/>
    </source>
</evidence>
<keyword evidence="2" id="KW-0813">Transport</keyword>
<evidence type="ECO:0000256" key="2">
    <source>
        <dbReference type="ARBA" id="ARBA00022448"/>
    </source>
</evidence>
<dbReference type="GO" id="GO:0016020">
    <property type="term" value="C:membrane"/>
    <property type="evidence" value="ECO:0007669"/>
    <property type="project" value="UniProtKB-SubCell"/>
</dbReference>
<evidence type="ECO:0000256" key="1">
    <source>
        <dbReference type="ARBA" id="ARBA00004141"/>
    </source>
</evidence>
<sequence>MTHPSYEPKGWHVTLIMWALLLICTVLNTWLGMILPVLEVFIGIAHVLGFFAVLIPIIYLGPRADARSVFIQTYNLGGWRDVTLATLVGLKGTVAVFLGTDGVVRLRIVVLWSRTPCCSPLPSMESWDLQC</sequence>
<evidence type="ECO:0008006" key="9">
    <source>
        <dbReference type="Google" id="ProtNLM"/>
    </source>
</evidence>
<dbReference type="PANTHER" id="PTHR45649">
    <property type="entry name" value="AMINO-ACID PERMEASE BAT1"/>
    <property type="match status" value="1"/>
</dbReference>
<dbReference type="STRING" id="48697.A0A101MP68"/>
<dbReference type="GO" id="GO:0022857">
    <property type="term" value="F:transmembrane transporter activity"/>
    <property type="evidence" value="ECO:0007669"/>
    <property type="project" value="UniProtKB-ARBA"/>
</dbReference>
<dbReference type="Proteomes" id="UP000055045">
    <property type="component" value="Unassembled WGS sequence"/>
</dbReference>
<evidence type="ECO:0000256" key="3">
    <source>
        <dbReference type="ARBA" id="ARBA00022692"/>
    </source>
</evidence>
<feature type="transmembrane region" description="Helical" evidence="6">
    <location>
        <begin position="12"/>
        <end position="34"/>
    </location>
</feature>
<gene>
    <name evidence="7" type="ORF">ACN42_g2936</name>
</gene>
<dbReference type="AlphaFoldDB" id="A0A101MP68"/>
<keyword evidence="3 6" id="KW-0812">Transmembrane</keyword>
<comment type="subcellular location">
    <subcellularLocation>
        <location evidence="1">Membrane</location>
        <topology evidence="1">Multi-pass membrane protein</topology>
    </subcellularLocation>
</comment>
<accession>A0A101MP68</accession>
<evidence type="ECO:0000256" key="4">
    <source>
        <dbReference type="ARBA" id="ARBA00022989"/>
    </source>
</evidence>
<dbReference type="PANTHER" id="PTHR45649:SF1">
    <property type="entry name" value="TRANSPORTER, PUTATIVE (EUROFUNG)-RELATED"/>
    <property type="match status" value="1"/>
</dbReference>
<dbReference type="EMBL" id="LLXE01000055">
    <property type="protein sequence ID" value="KUM64155.1"/>
    <property type="molecule type" value="Genomic_DNA"/>
</dbReference>
<feature type="transmembrane region" description="Helical" evidence="6">
    <location>
        <begin position="40"/>
        <end position="60"/>
    </location>
</feature>
<evidence type="ECO:0000313" key="7">
    <source>
        <dbReference type="EMBL" id="KUM64155.1"/>
    </source>
</evidence>